<dbReference type="SUPFAM" id="SSF49584">
    <property type="entry name" value="Periplasmic chaperone C-domain"/>
    <property type="match status" value="1"/>
</dbReference>
<name>A0ABS5T7X8_9GAMM</name>
<comment type="subcellular location">
    <subcellularLocation>
        <location evidence="1">Periplasm</location>
    </subcellularLocation>
</comment>
<dbReference type="InterPro" id="IPR050643">
    <property type="entry name" value="Periplasmic_pilus_chap"/>
</dbReference>
<dbReference type="EMBL" id="JABBFO010000008">
    <property type="protein sequence ID" value="MBT0727620.1"/>
    <property type="molecule type" value="Genomic_DNA"/>
</dbReference>
<evidence type="ECO:0000256" key="6">
    <source>
        <dbReference type="SAM" id="SignalP"/>
    </source>
</evidence>
<protein>
    <submittedName>
        <fullName evidence="9">Molecular chaperone</fullName>
    </submittedName>
</protein>
<organism evidence="9 10">
    <name type="scientific">Rosenbergiella australiborealis</name>
    <dbReference type="NCBI Taxonomy" id="1544696"/>
    <lineage>
        <taxon>Bacteria</taxon>
        <taxon>Pseudomonadati</taxon>
        <taxon>Pseudomonadota</taxon>
        <taxon>Gammaproteobacteria</taxon>
        <taxon>Enterobacterales</taxon>
        <taxon>Erwiniaceae</taxon>
        <taxon>Rosenbergiella</taxon>
    </lineage>
</organism>
<dbReference type="Proteomes" id="UP000786875">
    <property type="component" value="Unassembled WGS sequence"/>
</dbReference>
<keyword evidence="3 6" id="KW-0732">Signal</keyword>
<proteinExistence type="inferred from homology"/>
<comment type="similarity">
    <text evidence="2">Belongs to the periplasmic pilus chaperone family.</text>
</comment>
<comment type="caution">
    <text evidence="9">The sequence shown here is derived from an EMBL/GenBank/DDBJ whole genome shotgun (WGS) entry which is preliminary data.</text>
</comment>
<evidence type="ECO:0000256" key="3">
    <source>
        <dbReference type="ARBA" id="ARBA00022729"/>
    </source>
</evidence>
<feature type="chain" id="PRO_5045604705" evidence="6">
    <location>
        <begin position="22"/>
        <end position="234"/>
    </location>
</feature>
<dbReference type="InterPro" id="IPR036316">
    <property type="entry name" value="Pili_assmbl_chap_C_dom_sf"/>
</dbReference>
<dbReference type="PRINTS" id="PR00969">
    <property type="entry name" value="CHAPERONPILI"/>
</dbReference>
<evidence type="ECO:0000256" key="1">
    <source>
        <dbReference type="ARBA" id="ARBA00004418"/>
    </source>
</evidence>
<evidence type="ECO:0000313" key="10">
    <source>
        <dbReference type="Proteomes" id="UP000786875"/>
    </source>
</evidence>
<feature type="domain" description="Pili assembly chaperone C-terminal" evidence="8">
    <location>
        <begin position="164"/>
        <end position="227"/>
    </location>
</feature>
<evidence type="ECO:0000256" key="4">
    <source>
        <dbReference type="ARBA" id="ARBA00022764"/>
    </source>
</evidence>
<evidence type="ECO:0000259" key="7">
    <source>
        <dbReference type="Pfam" id="PF00345"/>
    </source>
</evidence>
<feature type="domain" description="Pili assembly chaperone N-terminal" evidence="7">
    <location>
        <begin position="22"/>
        <end position="142"/>
    </location>
</feature>
<dbReference type="PANTHER" id="PTHR30251:SF25">
    <property type="entry name" value="FIMBRIAE CHAPARONE"/>
    <property type="match status" value="1"/>
</dbReference>
<evidence type="ECO:0000256" key="5">
    <source>
        <dbReference type="ARBA" id="ARBA00023186"/>
    </source>
</evidence>
<dbReference type="InterPro" id="IPR013783">
    <property type="entry name" value="Ig-like_fold"/>
</dbReference>
<gene>
    <name evidence="9" type="ORF">HGT73_09520</name>
</gene>
<dbReference type="Pfam" id="PF02753">
    <property type="entry name" value="PapD_C"/>
    <property type="match status" value="1"/>
</dbReference>
<dbReference type="InterPro" id="IPR016148">
    <property type="entry name" value="Pili_assmbl_chaperone_C"/>
</dbReference>
<feature type="signal peptide" evidence="6">
    <location>
        <begin position="1"/>
        <end position="21"/>
    </location>
</feature>
<dbReference type="Pfam" id="PF00345">
    <property type="entry name" value="PapD_N"/>
    <property type="match status" value="1"/>
</dbReference>
<dbReference type="RefSeq" id="WP_214214144.1">
    <property type="nucleotide sequence ID" value="NZ_JABBFO010000008.1"/>
</dbReference>
<sequence>MKNRINLLACACLMLASSVHAGVVMIGTRVIFPGGASNTTIQLKNPDPLPYVMQLQLTHEDNSPNDKAPFVIVPPVFRMEPNSGQTVRLIANGAEKLPMDRESVFYLNFTQLPSQKNTDQNKNQLIIAITNRVKIFYRPKDLTGTQNEAYKYLTFSTEHGKIVVTNPTGYFITVRRAVFSTGNRSITLAQSVMVAPKSTTTWPISENITSLSGGQMKLTLVNDYGADIESKRDL</sequence>
<keyword evidence="4" id="KW-0574">Periplasm</keyword>
<evidence type="ECO:0000313" key="9">
    <source>
        <dbReference type="EMBL" id="MBT0727620.1"/>
    </source>
</evidence>
<evidence type="ECO:0000259" key="8">
    <source>
        <dbReference type="Pfam" id="PF02753"/>
    </source>
</evidence>
<keyword evidence="10" id="KW-1185">Reference proteome</keyword>
<dbReference type="InterPro" id="IPR001829">
    <property type="entry name" value="Pili_assmbl_chaperone_bac"/>
</dbReference>
<reference evidence="9 10" key="1">
    <citation type="submission" date="2020-04" db="EMBL/GenBank/DDBJ databases">
        <title>Genome sequencing of Rosenbergiella species.</title>
        <authorList>
            <person name="Alvarez-Perez S."/>
            <person name="Lievens B."/>
        </authorList>
    </citation>
    <scope>NUCLEOTIDE SEQUENCE [LARGE SCALE GENOMIC DNA]</scope>
    <source>
        <strain evidence="9 10">CdVSA20.1</strain>
    </source>
</reference>
<dbReference type="PANTHER" id="PTHR30251">
    <property type="entry name" value="PILUS ASSEMBLY CHAPERONE"/>
    <property type="match status" value="1"/>
</dbReference>
<keyword evidence="5" id="KW-0143">Chaperone</keyword>
<dbReference type="InterPro" id="IPR016147">
    <property type="entry name" value="Pili_assmbl_chaperone_N"/>
</dbReference>
<dbReference type="InterPro" id="IPR008962">
    <property type="entry name" value="PapD-like_sf"/>
</dbReference>
<dbReference type="Gene3D" id="2.60.40.10">
    <property type="entry name" value="Immunoglobulins"/>
    <property type="match status" value="2"/>
</dbReference>
<dbReference type="SUPFAM" id="SSF49354">
    <property type="entry name" value="PapD-like"/>
    <property type="match status" value="1"/>
</dbReference>
<accession>A0ABS5T7X8</accession>
<evidence type="ECO:0000256" key="2">
    <source>
        <dbReference type="ARBA" id="ARBA00007399"/>
    </source>
</evidence>